<name>A0AAE1Q9W9_9EUCA</name>
<dbReference type="EMBL" id="JAWZYT010000515">
    <property type="protein sequence ID" value="KAK4322514.1"/>
    <property type="molecule type" value="Genomic_DNA"/>
</dbReference>
<organism evidence="2 3">
    <name type="scientific">Petrolisthes manimaculis</name>
    <dbReference type="NCBI Taxonomy" id="1843537"/>
    <lineage>
        <taxon>Eukaryota</taxon>
        <taxon>Metazoa</taxon>
        <taxon>Ecdysozoa</taxon>
        <taxon>Arthropoda</taxon>
        <taxon>Crustacea</taxon>
        <taxon>Multicrustacea</taxon>
        <taxon>Malacostraca</taxon>
        <taxon>Eumalacostraca</taxon>
        <taxon>Eucarida</taxon>
        <taxon>Decapoda</taxon>
        <taxon>Pleocyemata</taxon>
        <taxon>Anomura</taxon>
        <taxon>Galatheoidea</taxon>
        <taxon>Porcellanidae</taxon>
        <taxon>Petrolisthes</taxon>
    </lineage>
</organism>
<dbReference type="AlphaFoldDB" id="A0AAE1Q9W9"/>
<comment type="caution">
    <text evidence="2">The sequence shown here is derived from an EMBL/GenBank/DDBJ whole genome shotgun (WGS) entry which is preliminary data.</text>
</comment>
<keyword evidence="3" id="KW-1185">Reference proteome</keyword>
<evidence type="ECO:0000313" key="2">
    <source>
        <dbReference type="EMBL" id="KAK4322514.1"/>
    </source>
</evidence>
<evidence type="ECO:0000256" key="1">
    <source>
        <dbReference type="SAM" id="MobiDB-lite"/>
    </source>
</evidence>
<proteinExistence type="predicted"/>
<feature type="region of interest" description="Disordered" evidence="1">
    <location>
        <begin position="1"/>
        <end position="20"/>
    </location>
</feature>
<gene>
    <name evidence="2" type="ORF">Pmani_006739</name>
</gene>
<accession>A0AAE1Q9W9</accession>
<sequence length="144" mass="16258">MSCVTGGRQRERQLGSTRASPTFTSPYINISPVKERASVSVVCDKICTLYSWWTPYDKMDIYEDGSTVGQCFKLERCLNFGPLNDDDDYSFTKKKAVRVLLDRHARLPRGPRVTVLKFTCSFMTSFGLTERGRGGHLPTHLVPS</sequence>
<protein>
    <submittedName>
        <fullName evidence="2">Uncharacterized protein</fullName>
    </submittedName>
</protein>
<dbReference type="Proteomes" id="UP001292094">
    <property type="component" value="Unassembled WGS sequence"/>
</dbReference>
<reference evidence="2" key="1">
    <citation type="submission" date="2023-11" db="EMBL/GenBank/DDBJ databases">
        <title>Genome assemblies of two species of porcelain crab, Petrolisthes cinctipes and Petrolisthes manimaculis (Anomura: Porcellanidae).</title>
        <authorList>
            <person name="Angst P."/>
        </authorList>
    </citation>
    <scope>NUCLEOTIDE SEQUENCE</scope>
    <source>
        <strain evidence="2">PB745_02</strain>
        <tissue evidence="2">Gill</tissue>
    </source>
</reference>
<evidence type="ECO:0000313" key="3">
    <source>
        <dbReference type="Proteomes" id="UP001292094"/>
    </source>
</evidence>